<accession>A0A381X9P2</accession>
<proteinExistence type="predicted"/>
<feature type="compositionally biased region" description="Polar residues" evidence="1">
    <location>
        <begin position="138"/>
        <end position="156"/>
    </location>
</feature>
<feature type="non-terminal residue" evidence="2">
    <location>
        <position position="156"/>
    </location>
</feature>
<name>A0A381X9P2_9ZZZZ</name>
<organism evidence="2">
    <name type="scientific">marine metagenome</name>
    <dbReference type="NCBI Taxonomy" id="408172"/>
    <lineage>
        <taxon>unclassified sequences</taxon>
        <taxon>metagenomes</taxon>
        <taxon>ecological metagenomes</taxon>
    </lineage>
</organism>
<evidence type="ECO:0000256" key="1">
    <source>
        <dbReference type="SAM" id="MobiDB-lite"/>
    </source>
</evidence>
<reference evidence="2" key="1">
    <citation type="submission" date="2018-05" db="EMBL/GenBank/DDBJ databases">
        <authorList>
            <person name="Lanie J.A."/>
            <person name="Ng W.-L."/>
            <person name="Kazmierczak K.M."/>
            <person name="Andrzejewski T.M."/>
            <person name="Davidsen T.M."/>
            <person name="Wayne K.J."/>
            <person name="Tettelin H."/>
            <person name="Glass J.I."/>
            <person name="Rusch D."/>
            <person name="Podicherti R."/>
            <person name="Tsui H.-C.T."/>
            <person name="Winkler M.E."/>
        </authorList>
    </citation>
    <scope>NUCLEOTIDE SEQUENCE</scope>
</reference>
<feature type="region of interest" description="Disordered" evidence="1">
    <location>
        <begin position="131"/>
        <end position="156"/>
    </location>
</feature>
<dbReference type="AlphaFoldDB" id="A0A381X9P2"/>
<gene>
    <name evidence="2" type="ORF">METZ01_LOCUS114330</name>
</gene>
<evidence type="ECO:0000313" key="2">
    <source>
        <dbReference type="EMBL" id="SVA61476.1"/>
    </source>
</evidence>
<dbReference type="EMBL" id="UINC01014414">
    <property type="protein sequence ID" value="SVA61476.1"/>
    <property type="molecule type" value="Genomic_DNA"/>
</dbReference>
<sequence length="156" mass="17543">MRSHIWIVVLSSFLFVTGIVHSQSNDLYYHSIPTNVASGEAVLISQFLFTQDPILHGTLFFRVKGELSFQEIPMEFEMGSSWFGEIPANRVMEPAIEYVTILTKTDGGQISIPLVDDPFATPMEFRVDPKRNTKVSDHLNNGQMIDKGSLSSNYVD</sequence>
<protein>
    <submittedName>
        <fullName evidence="2">Uncharacterized protein</fullName>
    </submittedName>
</protein>